<comment type="caution">
    <text evidence="4">The sequence shown here is derived from an EMBL/GenBank/DDBJ whole genome shotgun (WGS) entry which is preliminary data.</text>
</comment>
<dbReference type="Pfam" id="PF13450">
    <property type="entry name" value="NAD_binding_8"/>
    <property type="match status" value="1"/>
</dbReference>
<evidence type="ECO:0000256" key="2">
    <source>
        <dbReference type="ARBA" id="ARBA00023033"/>
    </source>
</evidence>
<dbReference type="Pfam" id="PF01494">
    <property type="entry name" value="FAD_binding_3"/>
    <property type="match status" value="1"/>
</dbReference>
<sequence>MKHAGVIGGSVAGCAAAQALRRAGFTVTVFERSTGDLRGRGAGIAIPRPLYEALAAGRDLPCVPVSRRRWVVRDDAGGTRLLWDQPSPAAAVGWPALWRGLRDTVPDHSYRTGARCAGIDEDAGSVTARFEDGTRHRFDLLIGADGHDSQVRRLLHPEPGVHIAGYRAWRGTCPLAGVPEVTGLLDDAWVTACHPHGHAVYYPIPGEPGTAGTLVNWVAYSFVPTAPAAPPGAVPRALWEDFLAASAPRLPRDLYQVLARTDREKVSVQTVGDATVPAYGRGRIALAGDAGALSRPHASSGVLKAHQDAQALEAAFTREASVPDALKHYDTARTAAANAVVALGARLGLHQVEQTPDWPSMAPADFDDWTRALLAGHSHYLYANAAARAATERDPR</sequence>
<dbReference type="InterPro" id="IPR050493">
    <property type="entry name" value="FAD-dep_Monooxygenase_BioMet"/>
</dbReference>
<dbReference type="PANTHER" id="PTHR13789">
    <property type="entry name" value="MONOOXYGENASE"/>
    <property type="match status" value="1"/>
</dbReference>
<evidence type="ECO:0000313" key="4">
    <source>
        <dbReference type="EMBL" id="MFM9607123.1"/>
    </source>
</evidence>
<evidence type="ECO:0000259" key="3">
    <source>
        <dbReference type="Pfam" id="PF01494"/>
    </source>
</evidence>
<dbReference type="EMBL" id="JBJVNI010000001">
    <property type="protein sequence ID" value="MFM9607123.1"/>
    <property type="molecule type" value="Genomic_DNA"/>
</dbReference>
<dbReference type="SUPFAM" id="SSF51905">
    <property type="entry name" value="FAD/NAD(P)-binding domain"/>
    <property type="match status" value="1"/>
</dbReference>
<dbReference type="GO" id="GO:0004497">
    <property type="term" value="F:monooxygenase activity"/>
    <property type="evidence" value="ECO:0007669"/>
    <property type="project" value="UniProtKB-KW"/>
</dbReference>
<dbReference type="SUPFAM" id="SSF54373">
    <property type="entry name" value="FAD-linked reductases, C-terminal domain"/>
    <property type="match status" value="1"/>
</dbReference>
<keyword evidence="1" id="KW-0560">Oxidoreductase</keyword>
<keyword evidence="2 4" id="KW-0503">Monooxygenase</keyword>
<dbReference type="PRINTS" id="PR00420">
    <property type="entry name" value="RNGMNOXGNASE"/>
</dbReference>
<dbReference type="Proteomes" id="UP001631957">
    <property type="component" value="Unassembled WGS sequence"/>
</dbReference>
<name>A0ABW9HGE2_9ACTN</name>
<proteinExistence type="predicted"/>
<evidence type="ECO:0000256" key="1">
    <source>
        <dbReference type="ARBA" id="ARBA00023002"/>
    </source>
</evidence>
<evidence type="ECO:0000313" key="5">
    <source>
        <dbReference type="Proteomes" id="UP001631957"/>
    </source>
</evidence>
<dbReference type="InterPro" id="IPR036188">
    <property type="entry name" value="FAD/NAD-bd_sf"/>
</dbReference>
<gene>
    <name evidence="4" type="ORF">ACKI18_00190</name>
</gene>
<dbReference type="InterPro" id="IPR002938">
    <property type="entry name" value="FAD-bd"/>
</dbReference>
<keyword evidence="5" id="KW-1185">Reference proteome</keyword>
<accession>A0ABW9HGE2</accession>
<dbReference type="RefSeq" id="WP_409119950.1">
    <property type="nucleotide sequence ID" value="NZ_JBJVNI010000001.1"/>
</dbReference>
<dbReference type="Gene3D" id="3.50.50.60">
    <property type="entry name" value="FAD/NAD(P)-binding domain"/>
    <property type="match status" value="2"/>
</dbReference>
<protein>
    <submittedName>
        <fullName evidence="4">FAD-dependent monooxygenase</fullName>
    </submittedName>
</protein>
<organism evidence="4 5">
    <name type="scientific">Streptomyces niveiscabiei</name>
    <dbReference type="NCBI Taxonomy" id="164115"/>
    <lineage>
        <taxon>Bacteria</taxon>
        <taxon>Bacillati</taxon>
        <taxon>Actinomycetota</taxon>
        <taxon>Actinomycetes</taxon>
        <taxon>Kitasatosporales</taxon>
        <taxon>Streptomycetaceae</taxon>
        <taxon>Streptomyces</taxon>
    </lineage>
</organism>
<reference evidence="4 5" key="1">
    <citation type="submission" date="2024-12" db="EMBL/GenBank/DDBJ databases">
        <title>Forecasting of Potato common scab and diversities of Pathogenic streptomyces spp. in china.</title>
        <authorList>
            <person name="Handique U."/>
            <person name="Wu J."/>
        </authorList>
    </citation>
    <scope>NUCLEOTIDE SEQUENCE [LARGE SCALE GENOMIC DNA]</scope>
    <source>
        <strain evidence="4 5">ZRIMU1530</strain>
    </source>
</reference>
<dbReference type="PANTHER" id="PTHR13789:SF309">
    <property type="entry name" value="PUTATIVE (AFU_ORTHOLOGUE AFUA_6G14510)-RELATED"/>
    <property type="match status" value="1"/>
</dbReference>
<feature type="domain" description="FAD-binding" evidence="3">
    <location>
        <begin position="109"/>
        <end position="341"/>
    </location>
</feature>